<feature type="domain" description="YagK/YfjJ C-terminal" evidence="1">
    <location>
        <begin position="56"/>
        <end position="206"/>
    </location>
</feature>
<dbReference type="AlphaFoldDB" id="A0A1B7HSN7"/>
<evidence type="ECO:0000259" key="1">
    <source>
        <dbReference type="Pfam" id="PF11726"/>
    </source>
</evidence>
<name>A0A1B7HSN7_9ENTR</name>
<dbReference type="Pfam" id="PF11726">
    <property type="entry name" value="YagK_YfjJ_C"/>
    <property type="match status" value="1"/>
</dbReference>
<evidence type="ECO:0000313" key="3">
    <source>
        <dbReference type="Proteomes" id="UP000078504"/>
    </source>
</evidence>
<reference evidence="2 3" key="1">
    <citation type="submission" date="2016-04" db="EMBL/GenBank/DDBJ databases">
        <title>ATOL: Assembling a taxonomically balanced genome-scale reconstruction of the evolutionary history of the Enterobacteriaceae.</title>
        <authorList>
            <person name="Plunkett G.III."/>
            <person name="Neeno-Eckwall E.C."/>
            <person name="Glasner J.D."/>
            <person name="Perna N.T."/>
        </authorList>
    </citation>
    <scope>NUCLEOTIDE SEQUENCE [LARGE SCALE GENOMIC DNA]</scope>
    <source>
        <strain evidence="2 3">ATCC 51604</strain>
    </source>
</reference>
<protein>
    <recommendedName>
        <fullName evidence="1">YagK/YfjJ C-terminal domain-containing protein</fullName>
    </recommendedName>
</protein>
<proteinExistence type="predicted"/>
<comment type="caution">
    <text evidence="2">The sequence shown here is derived from an EMBL/GenBank/DDBJ whole genome shotgun (WGS) entry which is preliminary data.</text>
</comment>
<gene>
    <name evidence="2" type="ORF">M977_03596</name>
</gene>
<dbReference type="PATRIC" id="fig|1354253.4.peg.3662"/>
<dbReference type="RefSeq" id="WP_064517622.1">
    <property type="nucleotide sequence ID" value="NZ_LXEP01000031.1"/>
</dbReference>
<dbReference type="InterPro" id="IPR057271">
    <property type="entry name" value="YagK_YfjJ_C"/>
</dbReference>
<accession>A0A1B7HSN7</accession>
<evidence type="ECO:0000313" key="2">
    <source>
        <dbReference type="EMBL" id="OAT18674.1"/>
    </source>
</evidence>
<dbReference type="EMBL" id="LXEP01000031">
    <property type="protein sequence ID" value="OAT18674.1"/>
    <property type="molecule type" value="Genomic_DNA"/>
</dbReference>
<sequence>MFVSSKKKGRSKLIQSGNYIHEGIEYDVNYRDDEKWSPLNTDILDKFTNEILAMRQKYSRICAIRFDLHVPDGIPVAESNTLVSRLFTKLKDKFKAKKWDHQPIKNFAYGWVGEIEKAKHAHYHLWIAVPGNQVKGSGHRDYGMFKTINDIWSELTNGQGGSHLPEKPAYMISRYDDVVLHDFVYRVSYLAKERGKYSWGDKTKRFDGSRLYGAMMKQPVLKFAA</sequence>
<organism evidence="2 3">
    <name type="scientific">Buttiauxella gaviniae ATCC 51604</name>
    <dbReference type="NCBI Taxonomy" id="1354253"/>
    <lineage>
        <taxon>Bacteria</taxon>
        <taxon>Pseudomonadati</taxon>
        <taxon>Pseudomonadota</taxon>
        <taxon>Gammaproteobacteria</taxon>
        <taxon>Enterobacterales</taxon>
        <taxon>Enterobacteriaceae</taxon>
        <taxon>Buttiauxella</taxon>
    </lineage>
</organism>
<dbReference type="Proteomes" id="UP000078504">
    <property type="component" value="Unassembled WGS sequence"/>
</dbReference>